<evidence type="ECO:0000256" key="6">
    <source>
        <dbReference type="ARBA" id="ARBA00022989"/>
    </source>
</evidence>
<comment type="subcellular location">
    <subcellularLocation>
        <location evidence="1">Cell membrane</location>
        <topology evidence="1">Multi-pass membrane protein</topology>
    </subcellularLocation>
</comment>
<sequence length="169" mass="18869">MSILETLFGEATVNPFLQNLHILPVFLDIAMLICCFNLLCYLYRVIKGPALADRAVAMDSCGVAVMSLIVIYSIRQGTSLYMSCALVIAILGFIGMVGLSKYIQSGNIVDTGNIVLNIEEAEYLKDMEDSVASEDLQKKAEEAHQKTAENQVSTAKRQQHQYRRHHNRK</sequence>
<reference evidence="10" key="2">
    <citation type="journal article" date="2021" name="PeerJ">
        <title>Extensive microbial diversity within the chicken gut microbiome revealed by metagenomics and culture.</title>
        <authorList>
            <person name="Gilroy R."/>
            <person name="Ravi A."/>
            <person name="Getino M."/>
            <person name="Pursley I."/>
            <person name="Horton D.L."/>
            <person name="Alikhan N.F."/>
            <person name="Baker D."/>
            <person name="Gharbi K."/>
            <person name="Hall N."/>
            <person name="Watson M."/>
            <person name="Adriaenssens E.M."/>
            <person name="Foster-Nyarko E."/>
            <person name="Jarju S."/>
            <person name="Secka A."/>
            <person name="Antonio M."/>
            <person name="Oren A."/>
            <person name="Chaudhuri R.R."/>
            <person name="La Ragione R."/>
            <person name="Hildebrand F."/>
            <person name="Pallen M.J."/>
        </authorList>
    </citation>
    <scope>NUCLEOTIDE SEQUENCE</scope>
    <source>
        <strain evidence="10">2830</strain>
    </source>
</reference>
<evidence type="ECO:0000256" key="5">
    <source>
        <dbReference type="ARBA" id="ARBA00022692"/>
    </source>
</evidence>
<keyword evidence="3" id="KW-0813">Transport</keyword>
<feature type="compositionally biased region" description="Basic residues" evidence="8">
    <location>
        <begin position="157"/>
        <end position="169"/>
    </location>
</feature>
<evidence type="ECO:0000313" key="11">
    <source>
        <dbReference type="Proteomes" id="UP000824124"/>
    </source>
</evidence>
<accession>A0A9D1HKD3</accession>
<name>A0A9D1HKD3_9FIRM</name>
<keyword evidence="7 9" id="KW-0472">Membrane</keyword>
<keyword evidence="4" id="KW-1003">Cell membrane</keyword>
<evidence type="ECO:0000256" key="7">
    <source>
        <dbReference type="ARBA" id="ARBA00023136"/>
    </source>
</evidence>
<dbReference type="PANTHER" id="PTHR34702:SF1">
    <property type="entry name" value="NA(+)_H(+) ANTIPORTER SUBUNIT F"/>
    <property type="match status" value="1"/>
</dbReference>
<evidence type="ECO:0000256" key="8">
    <source>
        <dbReference type="SAM" id="MobiDB-lite"/>
    </source>
</evidence>
<gene>
    <name evidence="10" type="ORF">IAB00_01605</name>
</gene>
<organism evidence="10 11">
    <name type="scientific">Candidatus Avidehalobacter gallistercoris</name>
    <dbReference type="NCBI Taxonomy" id="2840694"/>
    <lineage>
        <taxon>Bacteria</taxon>
        <taxon>Bacillati</taxon>
        <taxon>Bacillota</taxon>
        <taxon>Clostridia</taxon>
        <taxon>Eubacteriales</taxon>
        <taxon>Peptococcaceae</taxon>
        <taxon>Peptococcaceae incertae sedis</taxon>
        <taxon>Candidatus Avidehalobacter</taxon>
    </lineage>
</organism>
<dbReference type="EMBL" id="DVMH01000011">
    <property type="protein sequence ID" value="HIU09941.1"/>
    <property type="molecule type" value="Genomic_DNA"/>
</dbReference>
<feature type="compositionally biased region" description="Basic and acidic residues" evidence="8">
    <location>
        <begin position="135"/>
        <end position="147"/>
    </location>
</feature>
<proteinExistence type="inferred from homology"/>
<dbReference type="InterPro" id="IPR007208">
    <property type="entry name" value="MrpF/PhaF-like"/>
</dbReference>
<evidence type="ECO:0000256" key="3">
    <source>
        <dbReference type="ARBA" id="ARBA00022448"/>
    </source>
</evidence>
<comment type="caution">
    <text evidence="10">The sequence shown here is derived from an EMBL/GenBank/DDBJ whole genome shotgun (WGS) entry which is preliminary data.</text>
</comment>
<dbReference type="Proteomes" id="UP000824124">
    <property type="component" value="Unassembled WGS sequence"/>
</dbReference>
<feature type="transmembrane region" description="Helical" evidence="9">
    <location>
        <begin position="55"/>
        <end position="74"/>
    </location>
</feature>
<keyword evidence="5 9" id="KW-0812">Transmembrane</keyword>
<feature type="region of interest" description="Disordered" evidence="8">
    <location>
        <begin position="134"/>
        <end position="169"/>
    </location>
</feature>
<feature type="transmembrane region" description="Helical" evidence="9">
    <location>
        <begin position="80"/>
        <end position="99"/>
    </location>
</feature>
<evidence type="ECO:0000256" key="9">
    <source>
        <dbReference type="SAM" id="Phobius"/>
    </source>
</evidence>
<keyword evidence="6 9" id="KW-1133">Transmembrane helix</keyword>
<dbReference type="GO" id="GO:0005886">
    <property type="term" value="C:plasma membrane"/>
    <property type="evidence" value="ECO:0007669"/>
    <property type="project" value="UniProtKB-SubCell"/>
</dbReference>
<dbReference type="PANTHER" id="PTHR34702">
    <property type="entry name" value="NA(+)/H(+) ANTIPORTER SUBUNIT F1"/>
    <property type="match status" value="1"/>
</dbReference>
<evidence type="ECO:0000313" key="10">
    <source>
        <dbReference type="EMBL" id="HIU09941.1"/>
    </source>
</evidence>
<reference evidence="10" key="1">
    <citation type="submission" date="2020-10" db="EMBL/GenBank/DDBJ databases">
        <authorList>
            <person name="Gilroy R."/>
        </authorList>
    </citation>
    <scope>NUCLEOTIDE SEQUENCE</scope>
    <source>
        <strain evidence="10">2830</strain>
    </source>
</reference>
<dbReference type="Pfam" id="PF04066">
    <property type="entry name" value="MrpF_PhaF"/>
    <property type="match status" value="1"/>
</dbReference>
<evidence type="ECO:0000256" key="4">
    <source>
        <dbReference type="ARBA" id="ARBA00022475"/>
    </source>
</evidence>
<comment type="similarity">
    <text evidence="2">Belongs to the CPA3 antiporters (TC 2.A.63) subunit F family.</text>
</comment>
<protein>
    <submittedName>
        <fullName evidence="10">Uncharacterized protein</fullName>
    </submittedName>
</protein>
<dbReference type="AlphaFoldDB" id="A0A9D1HKD3"/>
<evidence type="ECO:0000256" key="2">
    <source>
        <dbReference type="ARBA" id="ARBA00009212"/>
    </source>
</evidence>
<feature type="transmembrane region" description="Helical" evidence="9">
    <location>
        <begin position="20"/>
        <end position="43"/>
    </location>
</feature>
<evidence type="ECO:0000256" key="1">
    <source>
        <dbReference type="ARBA" id="ARBA00004651"/>
    </source>
</evidence>
<dbReference type="GO" id="GO:0015385">
    <property type="term" value="F:sodium:proton antiporter activity"/>
    <property type="evidence" value="ECO:0007669"/>
    <property type="project" value="TreeGrafter"/>
</dbReference>